<organism evidence="3">
    <name type="scientific">uncultured bacterium lac121</name>
    <dbReference type="NCBI Taxonomy" id="1447236"/>
    <lineage>
        <taxon>Bacteria</taxon>
        <taxon>environmental samples</taxon>
    </lineage>
</organism>
<feature type="transmembrane region" description="Helical" evidence="2">
    <location>
        <begin position="21"/>
        <end position="43"/>
    </location>
</feature>
<evidence type="ECO:0000256" key="2">
    <source>
        <dbReference type="SAM" id="Phobius"/>
    </source>
</evidence>
<feature type="region of interest" description="Disordered" evidence="1">
    <location>
        <begin position="46"/>
        <end position="69"/>
    </location>
</feature>
<keyword evidence="2" id="KW-0472">Membrane</keyword>
<evidence type="ECO:0000256" key="1">
    <source>
        <dbReference type="SAM" id="MobiDB-lite"/>
    </source>
</evidence>
<evidence type="ECO:0000313" key="3">
    <source>
        <dbReference type="EMBL" id="AHN97852.1"/>
    </source>
</evidence>
<proteinExistence type="predicted"/>
<name>X2LC97_9BACT</name>
<sequence length="212" mass="22132">MPKKTSRKGPGLPAPEPARKAISPIVWGAVVVIVVGLGGLALWRSTPSGTTSAVSPTSASIETQKSAEPDPAIVAKAEAAAKLGPHKQATLPPIPFQGAPPRPRDVVTAAYQFAAEHPEVLSYVPCFCGCERAGHTGNSDCFVKSRAENGDVIDWDEHGVECAVCIDVANRSRQMHSSGASVGDIRAAIDKEFGPLSSVHTPTPHPPGHVQQ</sequence>
<reference evidence="3" key="1">
    <citation type="submission" date="2013-10" db="EMBL/GenBank/DDBJ databases">
        <title>Functional metagenomics reveals novel beta-galactosidases not predictable from gene sequences.</title>
        <authorList>
            <person name="Cheng J."/>
            <person name="Engel K."/>
            <person name="Romantsov T."/>
            <person name="Neufeld J.D."/>
            <person name="Rose D.R."/>
            <person name="Charles T.C."/>
        </authorList>
    </citation>
    <scope>NUCLEOTIDE SEQUENCE</scope>
</reference>
<keyword evidence="2" id="KW-0812">Transmembrane</keyword>
<keyword evidence="2" id="KW-1133">Transmembrane helix</keyword>
<protein>
    <submittedName>
        <fullName evidence="3">Uncharacterized protein</fullName>
    </submittedName>
</protein>
<feature type="compositionally biased region" description="Polar residues" evidence="1">
    <location>
        <begin position="46"/>
        <end position="66"/>
    </location>
</feature>
<dbReference type="Pfam" id="PF13798">
    <property type="entry name" value="PCYCGC"/>
    <property type="match status" value="1"/>
</dbReference>
<accession>X2LC97</accession>
<dbReference type="AlphaFoldDB" id="X2LC97"/>
<dbReference type="EMBL" id="KF796602">
    <property type="protein sequence ID" value="AHN97852.1"/>
    <property type="molecule type" value="Genomic_DNA"/>
</dbReference>
<dbReference type="InterPro" id="IPR025673">
    <property type="entry name" value="PCYCGC"/>
</dbReference>